<dbReference type="Pfam" id="PF10881">
    <property type="entry name" value="DUF2726"/>
    <property type="match status" value="1"/>
</dbReference>
<accession>A0A1H3G9Q6</accession>
<reference evidence="4" key="1">
    <citation type="submission" date="2016-10" db="EMBL/GenBank/DDBJ databases">
        <authorList>
            <person name="Varghese N."/>
            <person name="Submissions S."/>
        </authorList>
    </citation>
    <scope>NUCLEOTIDE SEQUENCE [LARGE SCALE GENOMIC DNA]</scope>
    <source>
        <strain evidence="4">ANC 5109</strain>
    </source>
</reference>
<dbReference type="AlphaFoldDB" id="A0A1H3G9Q6"/>
<dbReference type="Proteomes" id="UP000199035">
    <property type="component" value="Unassembled WGS sequence"/>
</dbReference>
<feature type="domain" description="DUF2726" evidence="2">
    <location>
        <begin position="47"/>
        <end position="152"/>
    </location>
</feature>
<keyword evidence="1" id="KW-1133">Transmembrane helix</keyword>
<name>A0A1H3G9Q6_9GAMM</name>
<evidence type="ECO:0000313" key="4">
    <source>
        <dbReference type="Proteomes" id="UP000199035"/>
    </source>
</evidence>
<keyword evidence="1" id="KW-0472">Membrane</keyword>
<keyword evidence="1" id="KW-0812">Transmembrane</keyword>
<evidence type="ECO:0000256" key="1">
    <source>
        <dbReference type="SAM" id="Phobius"/>
    </source>
</evidence>
<organism evidence="3 4">
    <name type="scientific">Acinetobacter kyonggiensis</name>
    <dbReference type="NCBI Taxonomy" id="595670"/>
    <lineage>
        <taxon>Bacteria</taxon>
        <taxon>Pseudomonadati</taxon>
        <taxon>Pseudomonadota</taxon>
        <taxon>Gammaproteobacteria</taxon>
        <taxon>Moraxellales</taxon>
        <taxon>Moraxellaceae</taxon>
        <taxon>Acinetobacter</taxon>
    </lineage>
</organism>
<proteinExistence type="predicted"/>
<sequence length="156" mass="17938">MVNLSQITFLIIGCIASLAILIIINLEKIKFKRDTQISSTKKEYYAKPVISNFEIKMFERLKKACPEHHVLAQVAFSALMTSNYMATRNKFNRKVTDFVILNHHLDVVCIIELDDPSHVGKENEDAKRDAMLQEAGYTVIRYTSIPTVRQLQKDIH</sequence>
<feature type="transmembrane region" description="Helical" evidence="1">
    <location>
        <begin position="6"/>
        <end position="26"/>
    </location>
</feature>
<keyword evidence="4" id="KW-1185">Reference proteome</keyword>
<evidence type="ECO:0000259" key="2">
    <source>
        <dbReference type="Pfam" id="PF10881"/>
    </source>
</evidence>
<dbReference type="EMBL" id="FNPK01000002">
    <property type="protein sequence ID" value="SDX99069.1"/>
    <property type="molecule type" value="Genomic_DNA"/>
</dbReference>
<protein>
    <recommendedName>
        <fullName evidence="2">DUF2726 domain-containing protein</fullName>
    </recommendedName>
</protein>
<evidence type="ECO:0000313" key="3">
    <source>
        <dbReference type="EMBL" id="SDX99069.1"/>
    </source>
</evidence>
<gene>
    <name evidence="3" type="ORF">SAMN05421643_10243</name>
</gene>
<dbReference type="STRING" id="595670.SAMN05421643_10243"/>
<dbReference type="InterPro" id="IPR024402">
    <property type="entry name" value="DUF2726"/>
</dbReference>